<dbReference type="GO" id="GO:0090733">
    <property type="term" value="C:tenascin complex"/>
    <property type="evidence" value="ECO:0007669"/>
    <property type="project" value="UniProtKB-ARBA"/>
</dbReference>
<dbReference type="PROSITE" id="PS00514">
    <property type="entry name" value="FIBRINOGEN_C_1"/>
    <property type="match status" value="1"/>
</dbReference>
<feature type="domain" description="Fibronectin type-III" evidence="17">
    <location>
        <begin position="708"/>
        <end position="797"/>
    </location>
</feature>
<feature type="region of interest" description="Disordered" evidence="15">
    <location>
        <begin position="691"/>
        <end position="710"/>
    </location>
</feature>
<dbReference type="PROSITE" id="PS01186">
    <property type="entry name" value="EGF_2"/>
    <property type="match status" value="1"/>
</dbReference>
<evidence type="ECO:0000256" key="1">
    <source>
        <dbReference type="ARBA" id="ARBA00004498"/>
    </source>
</evidence>
<dbReference type="SUPFAM" id="SSF49265">
    <property type="entry name" value="Fibronectin type III"/>
    <property type="match status" value="6"/>
</dbReference>
<evidence type="ECO:0000256" key="6">
    <source>
        <dbReference type="ARBA" id="ARBA00022536"/>
    </source>
</evidence>
<protein>
    <recommendedName>
        <fullName evidence="12">Tenascin-N</fullName>
    </recommendedName>
    <alternativeName>
        <fullName evidence="13">Tenascin-W</fullName>
    </alternativeName>
</protein>
<keyword evidence="6" id="KW-0245">EGF-like domain</keyword>
<keyword evidence="4" id="KW-0964">Secreted</keyword>
<feature type="domain" description="Fibronectin type-III" evidence="17">
    <location>
        <begin position="444"/>
        <end position="531"/>
    </location>
</feature>
<evidence type="ECO:0000256" key="10">
    <source>
        <dbReference type="ARBA" id="ARBA00023180"/>
    </source>
</evidence>
<evidence type="ECO:0000256" key="5">
    <source>
        <dbReference type="ARBA" id="ARBA00022530"/>
    </source>
</evidence>
<evidence type="ECO:0000256" key="11">
    <source>
        <dbReference type="ARBA" id="ARBA00059002"/>
    </source>
</evidence>
<dbReference type="FunFam" id="2.10.25.10:FF:000001">
    <property type="entry name" value="Tenascin C"/>
    <property type="match status" value="2"/>
</dbReference>
<evidence type="ECO:0000256" key="7">
    <source>
        <dbReference type="ARBA" id="ARBA00022729"/>
    </source>
</evidence>
<reference evidence="19" key="1">
    <citation type="submission" date="2025-08" db="UniProtKB">
        <authorList>
            <consortium name="Ensembl"/>
        </authorList>
    </citation>
    <scope>IDENTIFICATION</scope>
</reference>
<dbReference type="InterPro" id="IPR013783">
    <property type="entry name" value="Ig-like_fold"/>
</dbReference>
<dbReference type="InterPro" id="IPR020837">
    <property type="entry name" value="Fibrinogen_CS"/>
</dbReference>
<comment type="subcellular location">
    <subcellularLocation>
        <location evidence="1">Secreted</location>
        <location evidence="1">Extracellular space</location>
        <location evidence="1">Extracellular matrix</location>
    </subcellularLocation>
</comment>
<dbReference type="SUPFAM" id="SSF56496">
    <property type="entry name" value="Fibrinogen C-terminal domain-like"/>
    <property type="match status" value="1"/>
</dbReference>
<dbReference type="PROSITE" id="PS51406">
    <property type="entry name" value="FIBRINOGEN_C_2"/>
    <property type="match status" value="1"/>
</dbReference>
<dbReference type="CDD" id="cd00063">
    <property type="entry name" value="FN3"/>
    <property type="match status" value="9"/>
</dbReference>
<dbReference type="FunFam" id="2.10.25.10:FF:000332">
    <property type="entry name" value="Tenascin N"/>
    <property type="match status" value="1"/>
</dbReference>
<evidence type="ECO:0000256" key="9">
    <source>
        <dbReference type="ARBA" id="ARBA00023157"/>
    </source>
</evidence>
<evidence type="ECO:0000256" key="12">
    <source>
        <dbReference type="ARBA" id="ARBA00072694"/>
    </source>
</evidence>
<proteinExistence type="inferred from homology"/>
<feature type="signal peptide" evidence="16">
    <location>
        <begin position="1"/>
        <end position="23"/>
    </location>
</feature>
<feature type="domain" description="Fibronectin type-III" evidence="17">
    <location>
        <begin position="532"/>
        <end position="621"/>
    </location>
</feature>
<dbReference type="PROSITE" id="PS50853">
    <property type="entry name" value="FN3"/>
    <property type="match status" value="9"/>
</dbReference>
<sequence length="1296" mass="142772">MGLQEMFCFLLALLFGSVLLVASAPATLESPGCSNKEQQVTVSHTYKIDVPKSALVHVEADPQPLSDDGTSLLAPGETEEQNIIFRHNIRLQTPQKDCELAGSVQDLLARVKKLEEEMAEVKEQCSAQRCCPRAAGLSHHCSGHGTFSPVTCSCHCEQGWEGADCERPACPGACSGHGQCVDGRCLCEQPYVGIDCAYPACPENCSGHGACVRGVCQCHEDFTSEDCSERRCPGDCSGHGFCDTGECYCEEGFTGLDCSQVVAPQGLQLLKSTEDSLLVSWEPSSQVDHYLLSYYPLGKERSVKQIQVPKEQHSYEILGLLPGTKYIVTLRNVKKEISSSPQHLLATTDLAVLGTAWVTDETENSLDVEWENPSTEVDYYKLQYGPLTGQEVAEVTVPKSSDPKSRYDITGLQPGTEYKITVVPMRGDLEGKPILLNGRTEIDSPTNVVTDQVTEDTAVVSWDPVRAVIDKYVVRYISADGETKDTAVPKEQSSTVLTGLKPGEAYEVYVWAERGSQESKKADTNALTEIDSPKNLVTNQVTENTATVSWDPVQAVIDRYLVRYTSADGDTREVPVGKEQSSTVLTGLRPGVEYTVHVWAQKGDRESGKADTMAPTDLDSPKNLVTTQVTENTAIVSWDPVQAVIDRYLVRYTAADGDTREVPVGKEQSSTVLTGLRPGVEYTVHVWAQKGDRESGKADTTAPTDLDSPKNLVTTQVTENTATVSWDPVQAVIDRYLVRYTAADGDTREVPVGKEQSSTVLTGLRPGVEYTVHVWAQKGDRESGKADTTAPTDIDSPKNLVTTQVTENTATVSWDPVQAVIDRYLVRYTSADGDTREVPVGKEQSSTVLTGLRPGMEYTVHVWAQKGDRESKKADTMAPTEIDSPQNLVTTQVTENTATVSWDPVQAVIDRYLVRYTSADGDTREVPVGKEQSSTVLTGLRPGVEYTVHVWAQKGDRESRKADTTALTDIDPPQNLRPSSVTQSSGVLTWKPPSAQIDGYILTYQFPDGTVKEVQLGRGDQRFELQGLEQGVTLPVSLVAFKGDRRSRSISTTLSTVGARFPHPSDCSQVQQNSNVASGLYTIYLHGDASRPLQVYCDMDTDGGGWIVFQRRNTGQLDFFKRWRTYVEGFGDPMKEFWLGLDKLHNLTTGTPTRYEVRVDLQTANESAFAIYDFFQVASSKERYRLTVGKYRGTAGDALTYHNGWKFTTFDRDNDIALSNCALTHHGGWWYKNCHLANPNGRYGETKHSEGVNWEPWKGHEFSIPFVELKIRPHGYSGEHVLGRKKRTLGESSRTF</sequence>
<feature type="domain" description="Fibronectin type-III" evidence="17">
    <location>
        <begin position="884"/>
        <end position="973"/>
    </location>
</feature>
<evidence type="ECO:0000256" key="4">
    <source>
        <dbReference type="ARBA" id="ARBA00022525"/>
    </source>
</evidence>
<feature type="compositionally biased region" description="Basic and acidic residues" evidence="15">
    <location>
        <begin position="954"/>
        <end position="963"/>
    </location>
</feature>
<dbReference type="Gene3D" id="2.10.25.10">
    <property type="entry name" value="Laminin"/>
    <property type="match status" value="3"/>
</dbReference>
<feature type="compositionally biased region" description="Polar residues" evidence="15">
    <location>
        <begin position="976"/>
        <end position="987"/>
    </location>
</feature>
<keyword evidence="14" id="KW-0175">Coiled coil</keyword>
<dbReference type="GO" id="GO:2000026">
    <property type="term" value="P:regulation of multicellular organismal development"/>
    <property type="evidence" value="ECO:0007669"/>
    <property type="project" value="UniProtKB-ARBA"/>
</dbReference>
<dbReference type="InterPro" id="IPR002049">
    <property type="entry name" value="LE_dom"/>
</dbReference>
<dbReference type="Pfam" id="PF00147">
    <property type="entry name" value="Fibrinogen_C"/>
    <property type="match status" value="1"/>
</dbReference>
<dbReference type="SMART" id="SM00186">
    <property type="entry name" value="FBG"/>
    <property type="match status" value="1"/>
</dbReference>
<keyword evidence="5" id="KW-0272">Extracellular matrix</keyword>
<dbReference type="FunFam" id="2.60.40.10:FF:000534">
    <property type="entry name" value="Tenascin N"/>
    <property type="match status" value="1"/>
</dbReference>
<organism evidence="19 20">
    <name type="scientific">Sus scrofa</name>
    <name type="common">Pig</name>
    <dbReference type="NCBI Taxonomy" id="9823"/>
    <lineage>
        <taxon>Eukaryota</taxon>
        <taxon>Metazoa</taxon>
        <taxon>Chordata</taxon>
        <taxon>Craniata</taxon>
        <taxon>Vertebrata</taxon>
        <taxon>Euteleostomi</taxon>
        <taxon>Mammalia</taxon>
        <taxon>Eutheria</taxon>
        <taxon>Laurasiatheria</taxon>
        <taxon>Artiodactyla</taxon>
        <taxon>Suina</taxon>
        <taxon>Suidae</taxon>
        <taxon>Sus</taxon>
    </lineage>
</organism>
<dbReference type="Gene3D" id="6.10.250.2590">
    <property type="match status" value="1"/>
</dbReference>
<feature type="coiled-coil region" evidence="14">
    <location>
        <begin position="104"/>
        <end position="131"/>
    </location>
</feature>
<dbReference type="CDD" id="cd00087">
    <property type="entry name" value="FReD"/>
    <property type="match status" value="1"/>
</dbReference>
<feature type="domain" description="Fibronectin type-III" evidence="17">
    <location>
        <begin position="263"/>
        <end position="352"/>
    </location>
</feature>
<feature type="domain" description="Fibronectin type-III" evidence="17">
    <location>
        <begin position="353"/>
        <end position="443"/>
    </location>
</feature>
<evidence type="ECO:0000313" key="19">
    <source>
        <dbReference type="Ensembl" id="ENSSSCP00040003774.1"/>
    </source>
</evidence>
<comment type="function">
    <text evidence="11">Extracellular matrix protein that seems to be a ligand for ITGA8:ITGB1, ITGAV:ITGB1 and ITGA4:ITGB1. Involved in neurite outgrowth and cell migration in hippocampal explants. During endochondral bone formation, inhibits proliferation and differentiation of proteoblasts mediated by canonical WNT signaling. In tumors, stimulates angiogenesis by elongation, migration and sprouting of endothelial cells. Expressed in most mammary tumors, may facilitate tumorigenesis by supporting the migratory behavior of breast cancer cells.</text>
</comment>
<feature type="domain" description="Fibronectin type-III" evidence="17">
    <location>
        <begin position="798"/>
        <end position="883"/>
    </location>
</feature>
<dbReference type="InterPro" id="IPR050991">
    <property type="entry name" value="ECM_Regulatory_Proteins"/>
</dbReference>
<evidence type="ECO:0000259" key="18">
    <source>
        <dbReference type="PROSITE" id="PS51406"/>
    </source>
</evidence>
<keyword evidence="10" id="KW-0325">Glycoprotein</keyword>
<dbReference type="NCBIfam" id="NF040941">
    <property type="entry name" value="GGGWT_bact"/>
    <property type="match status" value="1"/>
</dbReference>
<evidence type="ECO:0000256" key="15">
    <source>
        <dbReference type="SAM" id="MobiDB-lite"/>
    </source>
</evidence>
<accession>A0A8D1D9X5</accession>
<evidence type="ECO:0000256" key="3">
    <source>
        <dbReference type="ARBA" id="ARBA00011643"/>
    </source>
</evidence>
<dbReference type="GO" id="GO:0030155">
    <property type="term" value="P:regulation of cell adhesion"/>
    <property type="evidence" value="ECO:0007669"/>
    <property type="project" value="UniProtKB-ARBA"/>
</dbReference>
<dbReference type="InterPro" id="IPR036056">
    <property type="entry name" value="Fibrinogen-like_C"/>
</dbReference>
<evidence type="ECO:0000256" key="2">
    <source>
        <dbReference type="ARBA" id="ARBA00008673"/>
    </source>
</evidence>
<feature type="chain" id="PRO_5034212909" description="Tenascin-N" evidence="16">
    <location>
        <begin position="24"/>
        <end position="1296"/>
    </location>
</feature>
<dbReference type="InterPro" id="IPR002181">
    <property type="entry name" value="Fibrinogen_a/b/g_C_dom"/>
</dbReference>
<dbReference type="FunFam" id="2.60.40.10:FF:000156">
    <property type="entry name" value="Tenascin N"/>
    <property type="match status" value="6"/>
</dbReference>
<keyword evidence="8" id="KW-0677">Repeat</keyword>
<dbReference type="PANTHER" id="PTHR46708">
    <property type="entry name" value="TENASCIN"/>
    <property type="match status" value="1"/>
</dbReference>
<evidence type="ECO:0000256" key="13">
    <source>
        <dbReference type="ARBA" id="ARBA00080295"/>
    </source>
</evidence>
<dbReference type="InterPro" id="IPR036116">
    <property type="entry name" value="FN3_sf"/>
</dbReference>
<keyword evidence="9" id="KW-1015">Disulfide bond</keyword>
<dbReference type="InterPro" id="IPR000742">
    <property type="entry name" value="EGF"/>
</dbReference>
<comment type="similarity">
    <text evidence="2">Belongs to the tenascin family.</text>
</comment>
<dbReference type="PANTHER" id="PTHR46708:SF12">
    <property type="entry name" value="TENASCIN N"/>
    <property type="match status" value="1"/>
</dbReference>
<comment type="subunit">
    <text evidence="3">Homohexamer.</text>
</comment>
<dbReference type="InterPro" id="IPR003961">
    <property type="entry name" value="FN3_dom"/>
</dbReference>
<dbReference type="FunFam" id="3.90.215.10:FF:000001">
    <property type="entry name" value="Tenascin isoform 1"/>
    <property type="match status" value="1"/>
</dbReference>
<evidence type="ECO:0000256" key="14">
    <source>
        <dbReference type="SAM" id="Coils"/>
    </source>
</evidence>
<dbReference type="GO" id="GO:0030334">
    <property type="term" value="P:regulation of cell migration"/>
    <property type="evidence" value="ECO:0007669"/>
    <property type="project" value="UniProtKB-ARBA"/>
</dbReference>
<dbReference type="InterPro" id="IPR014716">
    <property type="entry name" value="Fibrinogen_a/b/g_C_1"/>
</dbReference>
<dbReference type="Gene3D" id="3.90.215.10">
    <property type="entry name" value="Gamma Fibrinogen, chain A, domain 1"/>
    <property type="match status" value="1"/>
</dbReference>
<dbReference type="CDD" id="cd00055">
    <property type="entry name" value="EGF_Lam"/>
    <property type="match status" value="1"/>
</dbReference>
<feature type="domain" description="Fibronectin type-III" evidence="17">
    <location>
        <begin position="622"/>
        <end position="705"/>
    </location>
</feature>
<feature type="domain" description="Fibronectin type-III" evidence="17">
    <location>
        <begin position="974"/>
        <end position="1059"/>
    </location>
</feature>
<evidence type="ECO:0000256" key="8">
    <source>
        <dbReference type="ARBA" id="ARBA00022737"/>
    </source>
</evidence>
<dbReference type="Ensembl" id="ENSSSCT00040009650.1">
    <property type="protein sequence ID" value="ENSSSCP00040003774.1"/>
    <property type="gene ID" value="ENSSSCG00040007286.1"/>
</dbReference>
<dbReference type="Proteomes" id="UP000694722">
    <property type="component" value="Unplaced"/>
</dbReference>
<dbReference type="Gene3D" id="2.60.40.10">
    <property type="entry name" value="Immunoglobulins"/>
    <property type="match status" value="9"/>
</dbReference>
<evidence type="ECO:0000313" key="20">
    <source>
        <dbReference type="Proteomes" id="UP000694722"/>
    </source>
</evidence>
<feature type="region of interest" description="Disordered" evidence="15">
    <location>
        <begin position="954"/>
        <end position="987"/>
    </location>
</feature>
<evidence type="ECO:0000256" key="16">
    <source>
        <dbReference type="SAM" id="SignalP"/>
    </source>
</evidence>
<dbReference type="Pfam" id="PF23106">
    <property type="entry name" value="EGF_Teneurin"/>
    <property type="match status" value="2"/>
</dbReference>
<keyword evidence="7 16" id="KW-0732">Signal</keyword>
<evidence type="ECO:0000259" key="17">
    <source>
        <dbReference type="PROSITE" id="PS50853"/>
    </source>
</evidence>
<dbReference type="SMART" id="SM00060">
    <property type="entry name" value="FN3"/>
    <property type="match status" value="9"/>
</dbReference>
<dbReference type="Pfam" id="PF00041">
    <property type="entry name" value="fn3"/>
    <property type="match status" value="9"/>
</dbReference>
<gene>
    <name evidence="19" type="primary">TNN</name>
</gene>
<dbReference type="FunFam" id="2.60.40.10:FF:000783">
    <property type="entry name" value="Tenascin N"/>
    <property type="match status" value="1"/>
</dbReference>
<feature type="domain" description="Fibrinogen C-terminal" evidence="18">
    <location>
        <begin position="1058"/>
        <end position="1275"/>
    </location>
</feature>
<name>A0A8D1D9X5_PIG</name>